<organism evidence="1 2">
    <name type="scientific">Panagrellus redivivus</name>
    <name type="common">Microworm</name>
    <dbReference type="NCBI Taxonomy" id="6233"/>
    <lineage>
        <taxon>Eukaryota</taxon>
        <taxon>Metazoa</taxon>
        <taxon>Ecdysozoa</taxon>
        <taxon>Nematoda</taxon>
        <taxon>Chromadorea</taxon>
        <taxon>Rhabditida</taxon>
        <taxon>Tylenchina</taxon>
        <taxon>Panagrolaimomorpha</taxon>
        <taxon>Panagrolaimoidea</taxon>
        <taxon>Panagrolaimidae</taxon>
        <taxon>Panagrellus</taxon>
    </lineage>
</organism>
<reference evidence="2" key="2">
    <citation type="submission" date="2020-10" db="UniProtKB">
        <authorList>
            <consortium name="WormBaseParasite"/>
        </authorList>
    </citation>
    <scope>IDENTIFICATION</scope>
</reference>
<sequence length="195" mass="22688">MAPCRPALHSFDSFLSFETTMEHVAEGSFRDGLRRLANKITAEEAHINEARVSILYWRRKEGNNKLLHHELSAQALLLISQIRLDVYRELVTRIHTFYRMSVGPHPVSKAMLSCFKVNTITVNLCKNYYTRNNPDNSGKYYAFVIVLSSHEKVIATELQHTVEARGMHAKRIRIDEEIVFNNLPLTFQINWKFLR</sequence>
<dbReference type="WBParaSite" id="Pan_g13219.t1">
    <property type="protein sequence ID" value="Pan_g13219.t1"/>
    <property type="gene ID" value="Pan_g13219"/>
</dbReference>
<accession>A0A7E4UV47</accession>
<evidence type="ECO:0000313" key="1">
    <source>
        <dbReference type="Proteomes" id="UP000492821"/>
    </source>
</evidence>
<reference evidence="1" key="1">
    <citation type="journal article" date="2013" name="Genetics">
        <title>The draft genome and transcriptome of Panagrellus redivivus are shaped by the harsh demands of a free-living lifestyle.</title>
        <authorList>
            <person name="Srinivasan J."/>
            <person name="Dillman A.R."/>
            <person name="Macchietto M.G."/>
            <person name="Heikkinen L."/>
            <person name="Lakso M."/>
            <person name="Fracchia K.M."/>
            <person name="Antoshechkin I."/>
            <person name="Mortazavi A."/>
            <person name="Wong G."/>
            <person name="Sternberg P.W."/>
        </authorList>
    </citation>
    <scope>NUCLEOTIDE SEQUENCE [LARGE SCALE GENOMIC DNA]</scope>
    <source>
        <strain evidence="1">MT8872</strain>
    </source>
</reference>
<evidence type="ECO:0000313" key="2">
    <source>
        <dbReference type="WBParaSite" id="Pan_g13219.t1"/>
    </source>
</evidence>
<name>A0A7E4UV47_PANRE</name>
<dbReference type="AlphaFoldDB" id="A0A7E4UV47"/>
<keyword evidence="1" id="KW-1185">Reference proteome</keyword>
<proteinExistence type="predicted"/>
<dbReference type="Proteomes" id="UP000492821">
    <property type="component" value="Unassembled WGS sequence"/>
</dbReference>
<protein>
    <submittedName>
        <fullName evidence="2">Retrotransposon protein</fullName>
    </submittedName>
</protein>